<dbReference type="InterPro" id="IPR036318">
    <property type="entry name" value="FAD-bd_PCMH-like_sf"/>
</dbReference>
<evidence type="ECO:0000313" key="7">
    <source>
        <dbReference type="Proteomes" id="UP000799436"/>
    </source>
</evidence>
<evidence type="ECO:0000256" key="2">
    <source>
        <dbReference type="ARBA" id="ARBA00022630"/>
    </source>
</evidence>
<dbReference type="Pfam" id="PF01565">
    <property type="entry name" value="FAD_binding_4"/>
    <property type="match status" value="1"/>
</dbReference>
<dbReference type="Proteomes" id="UP000799436">
    <property type="component" value="Unassembled WGS sequence"/>
</dbReference>
<evidence type="ECO:0000256" key="4">
    <source>
        <dbReference type="ARBA" id="ARBA00023002"/>
    </source>
</evidence>
<dbReference type="EMBL" id="ML995809">
    <property type="protein sequence ID" value="KAF2774080.1"/>
    <property type="molecule type" value="Genomic_DNA"/>
</dbReference>
<keyword evidence="7" id="KW-1185">Reference proteome</keyword>
<gene>
    <name evidence="6" type="ORF">EJ03DRAFT_75430</name>
</gene>
<feature type="domain" description="FAD-binding PCMH-type" evidence="5">
    <location>
        <begin position="33"/>
        <end position="209"/>
    </location>
</feature>
<proteinExistence type="inferred from homology"/>
<dbReference type="InterPro" id="IPR016169">
    <property type="entry name" value="FAD-bd_PCMH_sub2"/>
</dbReference>
<dbReference type="InterPro" id="IPR016166">
    <property type="entry name" value="FAD-bd_PCMH"/>
</dbReference>
<reference evidence="6" key="1">
    <citation type="journal article" date="2020" name="Stud. Mycol.">
        <title>101 Dothideomycetes genomes: a test case for predicting lifestyles and emergence of pathogens.</title>
        <authorList>
            <person name="Haridas S."/>
            <person name="Albert R."/>
            <person name="Binder M."/>
            <person name="Bloem J."/>
            <person name="Labutti K."/>
            <person name="Salamov A."/>
            <person name="Andreopoulos B."/>
            <person name="Baker S."/>
            <person name="Barry K."/>
            <person name="Bills G."/>
            <person name="Bluhm B."/>
            <person name="Cannon C."/>
            <person name="Castanera R."/>
            <person name="Culley D."/>
            <person name="Daum C."/>
            <person name="Ezra D."/>
            <person name="Gonzalez J."/>
            <person name="Henrissat B."/>
            <person name="Kuo A."/>
            <person name="Liang C."/>
            <person name="Lipzen A."/>
            <person name="Lutzoni F."/>
            <person name="Magnuson J."/>
            <person name="Mondo S."/>
            <person name="Nolan M."/>
            <person name="Ohm R."/>
            <person name="Pangilinan J."/>
            <person name="Park H.-J."/>
            <person name="Ramirez L."/>
            <person name="Alfaro M."/>
            <person name="Sun H."/>
            <person name="Tritt A."/>
            <person name="Yoshinaga Y."/>
            <person name="Zwiers L.-H."/>
            <person name="Turgeon B."/>
            <person name="Goodwin S."/>
            <person name="Spatafora J."/>
            <person name="Crous P."/>
            <person name="Grigoriev I."/>
        </authorList>
    </citation>
    <scope>NUCLEOTIDE SEQUENCE</scope>
    <source>
        <strain evidence="6">CBS 116005</strain>
    </source>
</reference>
<dbReference type="SUPFAM" id="SSF56176">
    <property type="entry name" value="FAD-binding/transporter-associated domain-like"/>
    <property type="match status" value="1"/>
</dbReference>
<keyword evidence="3" id="KW-0274">FAD</keyword>
<comment type="similarity">
    <text evidence="1">Belongs to the oxygen-dependent FAD-linked oxidoreductase family.</text>
</comment>
<evidence type="ECO:0000259" key="5">
    <source>
        <dbReference type="PROSITE" id="PS51387"/>
    </source>
</evidence>
<dbReference type="PROSITE" id="PS51387">
    <property type="entry name" value="FAD_PCMH"/>
    <property type="match status" value="1"/>
</dbReference>
<dbReference type="AlphaFoldDB" id="A0A6G1LN75"/>
<protein>
    <submittedName>
        <fullName evidence="6">FAD-binding domain-containing protein</fullName>
    </submittedName>
</protein>
<organism evidence="6 7">
    <name type="scientific">Teratosphaeria nubilosa</name>
    <dbReference type="NCBI Taxonomy" id="161662"/>
    <lineage>
        <taxon>Eukaryota</taxon>
        <taxon>Fungi</taxon>
        <taxon>Dikarya</taxon>
        <taxon>Ascomycota</taxon>
        <taxon>Pezizomycotina</taxon>
        <taxon>Dothideomycetes</taxon>
        <taxon>Dothideomycetidae</taxon>
        <taxon>Mycosphaerellales</taxon>
        <taxon>Teratosphaeriaceae</taxon>
        <taxon>Teratosphaeria</taxon>
    </lineage>
</organism>
<dbReference type="PANTHER" id="PTHR42973:SF13">
    <property type="entry name" value="FAD-BINDING PCMH-TYPE DOMAIN-CONTAINING PROTEIN"/>
    <property type="match status" value="1"/>
</dbReference>
<evidence type="ECO:0000313" key="6">
    <source>
        <dbReference type="EMBL" id="KAF2774080.1"/>
    </source>
</evidence>
<accession>A0A6G1LN75</accession>
<evidence type="ECO:0000256" key="1">
    <source>
        <dbReference type="ARBA" id="ARBA00005466"/>
    </source>
</evidence>
<dbReference type="InterPro" id="IPR050416">
    <property type="entry name" value="FAD-linked_Oxidoreductase"/>
</dbReference>
<keyword evidence="4" id="KW-0560">Oxidoreductase</keyword>
<evidence type="ECO:0000256" key="3">
    <source>
        <dbReference type="ARBA" id="ARBA00022827"/>
    </source>
</evidence>
<dbReference type="InterPro" id="IPR006094">
    <property type="entry name" value="Oxid_FAD_bind_N"/>
</dbReference>
<dbReference type="OrthoDB" id="2151789at2759"/>
<name>A0A6G1LN75_9PEZI</name>
<keyword evidence="2" id="KW-0285">Flavoprotein</keyword>
<dbReference type="GO" id="GO:0071949">
    <property type="term" value="F:FAD binding"/>
    <property type="evidence" value="ECO:0007669"/>
    <property type="project" value="InterPro"/>
</dbReference>
<dbReference type="PANTHER" id="PTHR42973">
    <property type="entry name" value="BINDING OXIDOREDUCTASE, PUTATIVE (AFU_ORTHOLOGUE AFUA_1G17690)-RELATED"/>
    <property type="match status" value="1"/>
</dbReference>
<dbReference type="Gene3D" id="3.30.465.10">
    <property type="match status" value="1"/>
</dbReference>
<dbReference type="GO" id="GO:0016491">
    <property type="term" value="F:oxidoreductase activity"/>
    <property type="evidence" value="ECO:0007669"/>
    <property type="project" value="UniProtKB-KW"/>
</dbReference>
<sequence length="311" mass="34530">MRRTVQHPSASVPKLDRFFPIRQLTLWTRHSTSRTNNARLHRPVTSSHHVRKRWASLYSSRWTQCPFAVKSGGHSSYANQSSIKDGISITSQRINRIQLSADSKSVSFGSGLRWGDVYKALEPYNVAVLGGRVSDIGVGGLILGGGISYFSSRYGWACDNVINYELVTADAIVINVNATGPYKDLFWALRGGGNNFGVVNRFDMKTIPLGTMWCGNVLYSSNYTDQIIDAFVDYSIRGQTDLDSTLVVPWIYNPAVGHIIIGQLEHALPQPATGPEIFSACKKLTVILDMTKNGSQFNITDIRQNLDPDWL</sequence>